<dbReference type="EMBL" id="CP035758">
    <property type="protein sequence ID" value="QBD76172.1"/>
    <property type="molecule type" value="Genomic_DNA"/>
</dbReference>
<evidence type="ECO:0000313" key="6">
    <source>
        <dbReference type="EMBL" id="QBD76172.1"/>
    </source>
</evidence>
<sequence length="342" mass="39354">MALDFFIYISYNSYSYCLYPSPKKEATGVNRVKTEALKVDFLDLQAFIEAADRNFQQAAVSLDVYQSTVSNRVQNLEKRLGVELFNRENRRQVTLTPAGQAFREEAQRLCRQWEEAVEQAHRAARGEDRPVYIGYTGTALWSILLEITTICRTCTPPLKVISRDLSVRAQLRALRAHQLDVGFAITPEIRAGLQYKTLFACPMLLALHEDHPLAAEREVRLSELKQEHWIWFSRDANPHYHDYNLRQCQNVGLYPTIDHFTDQPYAMVSMVSHGLGASLVTAWTAVLKLPHVKYKRTIPAWNVELQMVWRKDEYSTAAQNFMQLVCETVEQRQNGLDGLNID</sequence>
<dbReference type="FunFam" id="1.10.10.10:FF:000001">
    <property type="entry name" value="LysR family transcriptional regulator"/>
    <property type="match status" value="1"/>
</dbReference>
<dbReference type="AlphaFoldDB" id="A0A4P6JME1"/>
<dbReference type="OrthoDB" id="9803735at2"/>
<protein>
    <submittedName>
        <fullName evidence="6">LysR family transcriptional regulator</fullName>
    </submittedName>
</protein>
<dbReference type="Gene3D" id="3.40.190.10">
    <property type="entry name" value="Periplasmic binding protein-like II"/>
    <property type="match status" value="2"/>
</dbReference>
<dbReference type="CDD" id="cd08414">
    <property type="entry name" value="PBP2_LTTR_aromatics_like"/>
    <property type="match status" value="1"/>
</dbReference>
<accession>A0A4P6JME1</accession>
<dbReference type="InterPro" id="IPR036388">
    <property type="entry name" value="WH-like_DNA-bd_sf"/>
</dbReference>
<keyword evidence="7" id="KW-1185">Reference proteome</keyword>
<dbReference type="Pfam" id="PF00126">
    <property type="entry name" value="HTH_1"/>
    <property type="match status" value="1"/>
</dbReference>
<evidence type="ECO:0000256" key="1">
    <source>
        <dbReference type="ARBA" id="ARBA00009437"/>
    </source>
</evidence>
<dbReference type="SUPFAM" id="SSF53850">
    <property type="entry name" value="Periplasmic binding protein-like II"/>
    <property type="match status" value="1"/>
</dbReference>
<dbReference type="Pfam" id="PF03466">
    <property type="entry name" value="LysR_substrate"/>
    <property type="match status" value="1"/>
</dbReference>
<proteinExistence type="inferred from homology"/>
<dbReference type="PANTHER" id="PTHR30346">
    <property type="entry name" value="TRANSCRIPTIONAL DUAL REGULATOR HCAR-RELATED"/>
    <property type="match status" value="1"/>
</dbReference>
<evidence type="ECO:0000256" key="2">
    <source>
        <dbReference type="ARBA" id="ARBA00023015"/>
    </source>
</evidence>
<dbReference type="GO" id="GO:0032993">
    <property type="term" value="C:protein-DNA complex"/>
    <property type="evidence" value="ECO:0007669"/>
    <property type="project" value="TreeGrafter"/>
</dbReference>
<dbReference type="PROSITE" id="PS50931">
    <property type="entry name" value="HTH_LYSR"/>
    <property type="match status" value="1"/>
</dbReference>
<evidence type="ECO:0000313" key="7">
    <source>
        <dbReference type="Proteomes" id="UP000290365"/>
    </source>
</evidence>
<keyword evidence="3" id="KW-0238">DNA-binding</keyword>
<evidence type="ECO:0000259" key="5">
    <source>
        <dbReference type="PROSITE" id="PS50931"/>
    </source>
</evidence>
<dbReference type="Proteomes" id="UP000290365">
    <property type="component" value="Chromosome"/>
</dbReference>
<dbReference type="SUPFAM" id="SSF46785">
    <property type="entry name" value="Winged helix' DNA-binding domain"/>
    <property type="match status" value="1"/>
</dbReference>
<dbReference type="GO" id="GO:0003700">
    <property type="term" value="F:DNA-binding transcription factor activity"/>
    <property type="evidence" value="ECO:0007669"/>
    <property type="project" value="InterPro"/>
</dbReference>
<evidence type="ECO:0000256" key="3">
    <source>
        <dbReference type="ARBA" id="ARBA00023125"/>
    </source>
</evidence>
<keyword evidence="4" id="KW-0804">Transcription</keyword>
<evidence type="ECO:0000256" key="4">
    <source>
        <dbReference type="ARBA" id="ARBA00023163"/>
    </source>
</evidence>
<organism evidence="6 7">
    <name type="scientific">Ktedonosporobacter rubrisoli</name>
    <dbReference type="NCBI Taxonomy" id="2509675"/>
    <lineage>
        <taxon>Bacteria</taxon>
        <taxon>Bacillati</taxon>
        <taxon>Chloroflexota</taxon>
        <taxon>Ktedonobacteria</taxon>
        <taxon>Ktedonobacterales</taxon>
        <taxon>Ktedonosporobacteraceae</taxon>
        <taxon>Ktedonosporobacter</taxon>
    </lineage>
</organism>
<dbReference type="KEGG" id="kbs:EPA93_09185"/>
<dbReference type="InterPro" id="IPR000847">
    <property type="entry name" value="LysR_HTH_N"/>
</dbReference>
<dbReference type="Gene3D" id="1.10.10.10">
    <property type="entry name" value="Winged helix-like DNA-binding domain superfamily/Winged helix DNA-binding domain"/>
    <property type="match status" value="1"/>
</dbReference>
<name>A0A4P6JME1_KTERU</name>
<dbReference type="GO" id="GO:0003677">
    <property type="term" value="F:DNA binding"/>
    <property type="evidence" value="ECO:0007669"/>
    <property type="project" value="UniProtKB-KW"/>
</dbReference>
<dbReference type="InterPro" id="IPR005119">
    <property type="entry name" value="LysR_subst-bd"/>
</dbReference>
<reference evidence="6 7" key="1">
    <citation type="submission" date="2019-01" db="EMBL/GenBank/DDBJ databases">
        <title>Ktedonosporobacter rubrisoli SCAWS-G2.</title>
        <authorList>
            <person name="Huang Y."/>
            <person name="Yan B."/>
        </authorList>
    </citation>
    <scope>NUCLEOTIDE SEQUENCE [LARGE SCALE GENOMIC DNA]</scope>
    <source>
        <strain evidence="6 7">SCAWS-G2</strain>
    </source>
</reference>
<dbReference type="PRINTS" id="PR00039">
    <property type="entry name" value="HTHLYSR"/>
</dbReference>
<keyword evidence="2" id="KW-0805">Transcription regulation</keyword>
<dbReference type="InterPro" id="IPR036390">
    <property type="entry name" value="WH_DNA-bd_sf"/>
</dbReference>
<comment type="similarity">
    <text evidence="1">Belongs to the LysR transcriptional regulatory family.</text>
</comment>
<gene>
    <name evidence="6" type="ORF">EPA93_09185</name>
</gene>
<dbReference type="PANTHER" id="PTHR30346:SF17">
    <property type="entry name" value="LYSR FAMILY TRANSCRIPTIONAL REGULATOR"/>
    <property type="match status" value="1"/>
</dbReference>
<feature type="domain" description="HTH lysR-type" evidence="5">
    <location>
        <begin position="39"/>
        <end position="96"/>
    </location>
</feature>